<feature type="non-terminal residue" evidence="2">
    <location>
        <position position="1"/>
    </location>
</feature>
<keyword evidence="1" id="KW-0472">Membrane</keyword>
<gene>
    <name evidence="2" type="ORF">GIL414_LOCUS67449</name>
</gene>
<proteinExistence type="predicted"/>
<dbReference type="Proteomes" id="UP000681720">
    <property type="component" value="Unassembled WGS sequence"/>
</dbReference>
<dbReference type="EMBL" id="CAJOBJ010325974">
    <property type="protein sequence ID" value="CAF5175186.1"/>
    <property type="molecule type" value="Genomic_DNA"/>
</dbReference>
<keyword evidence="1" id="KW-1133">Transmembrane helix</keyword>
<comment type="caution">
    <text evidence="2">The sequence shown here is derived from an EMBL/GenBank/DDBJ whole genome shotgun (WGS) entry which is preliminary data.</text>
</comment>
<evidence type="ECO:0000313" key="3">
    <source>
        <dbReference type="Proteomes" id="UP000681720"/>
    </source>
</evidence>
<accession>A0A8S3H2F2</accession>
<protein>
    <submittedName>
        <fullName evidence="2">Uncharacterized protein</fullName>
    </submittedName>
</protein>
<keyword evidence="1" id="KW-0812">Transmembrane</keyword>
<feature type="transmembrane region" description="Helical" evidence="1">
    <location>
        <begin position="15"/>
        <end position="34"/>
    </location>
</feature>
<name>A0A8S3H2F2_9BILA</name>
<evidence type="ECO:0000313" key="2">
    <source>
        <dbReference type="EMBL" id="CAF5175186.1"/>
    </source>
</evidence>
<dbReference type="AlphaFoldDB" id="A0A8S3H2F2"/>
<reference evidence="2" key="1">
    <citation type="submission" date="2021-02" db="EMBL/GenBank/DDBJ databases">
        <authorList>
            <person name="Nowell W R."/>
        </authorList>
    </citation>
    <scope>NUCLEOTIDE SEQUENCE</scope>
</reference>
<sequence length="119" mass="13444">SSIPKTLSPPKEDKYILFALGFLLFETSIIFNQLEYLINSLTQSINLQCGQIKLILSNIIRFVVSGNLTESSDRFKDSTNQAKYLTRKMAVSGVEAMHTIDELFDKTAVCFIFLENLIS</sequence>
<evidence type="ECO:0000256" key="1">
    <source>
        <dbReference type="SAM" id="Phobius"/>
    </source>
</evidence>
<dbReference type="Gene3D" id="3.60.21.50">
    <property type="match status" value="1"/>
</dbReference>
<organism evidence="2 3">
    <name type="scientific">Rotaria magnacalcarata</name>
    <dbReference type="NCBI Taxonomy" id="392030"/>
    <lineage>
        <taxon>Eukaryota</taxon>
        <taxon>Metazoa</taxon>
        <taxon>Spiralia</taxon>
        <taxon>Gnathifera</taxon>
        <taxon>Rotifera</taxon>
        <taxon>Eurotatoria</taxon>
        <taxon>Bdelloidea</taxon>
        <taxon>Philodinida</taxon>
        <taxon>Philodinidae</taxon>
        <taxon>Rotaria</taxon>
    </lineage>
</organism>